<proteinExistence type="predicted"/>
<gene>
    <name evidence="1" type="ORF">Z043_113786</name>
</gene>
<evidence type="ECO:0000313" key="1">
    <source>
        <dbReference type="EMBL" id="KPP67606.1"/>
    </source>
</evidence>
<organism evidence="1 2">
    <name type="scientific">Scleropages formosus</name>
    <name type="common">Asian bonytongue</name>
    <name type="synonym">Osteoglossum formosum</name>
    <dbReference type="NCBI Taxonomy" id="113540"/>
    <lineage>
        <taxon>Eukaryota</taxon>
        <taxon>Metazoa</taxon>
        <taxon>Chordata</taxon>
        <taxon>Craniata</taxon>
        <taxon>Vertebrata</taxon>
        <taxon>Euteleostomi</taxon>
        <taxon>Actinopterygii</taxon>
        <taxon>Neopterygii</taxon>
        <taxon>Teleostei</taxon>
        <taxon>Osteoglossocephala</taxon>
        <taxon>Osteoglossomorpha</taxon>
        <taxon>Osteoglossiformes</taxon>
        <taxon>Osteoglossidae</taxon>
        <taxon>Scleropages</taxon>
    </lineage>
</organism>
<dbReference type="AlphaFoldDB" id="A0A0P7WZV8"/>
<protein>
    <submittedName>
        <fullName evidence="1">Uncharacterized protein</fullName>
    </submittedName>
</protein>
<evidence type="ECO:0000313" key="2">
    <source>
        <dbReference type="Proteomes" id="UP000034805"/>
    </source>
</evidence>
<name>A0A0P7WZV8_SCLFO</name>
<accession>A0A0P7WZV8</accession>
<dbReference type="Proteomes" id="UP000034805">
    <property type="component" value="Unassembled WGS sequence"/>
</dbReference>
<sequence>MKPGSPHFGAGGETSRNFDFMLEGWQLNQPSWWGLFLLQILVKAMLRKRSFSNPFECPSRREERSMSAPGNLLMDRRLFRSSLKLHPSLRGWGQRASLGVDYLLLIPPVVPFYVSSRASPCGKHHVISSSSLITFISPTRQSHKAPFYVFGEAVVTDDEKWTDVESVPYFLTILFGAAGINVLASESLSVFRAAQPARRTPRAWRTFPPMVSVKRGTPLGSDGNPNALAGRKLLFQALGGRFGYGSTPARLRSLSASRLPRGLSAGYCAETEQCLTRGTCDRSSSTLVQHASWECLTVSAASETTEEMSGTWYGLAQELFCFLKSSKFSEQEQQQHLRWQDGLDQILGTGSPAVFFEVEHGK</sequence>
<comment type="caution">
    <text evidence="1">The sequence shown here is derived from an EMBL/GenBank/DDBJ whole genome shotgun (WGS) entry which is preliminary data.</text>
</comment>
<reference evidence="1 2" key="1">
    <citation type="submission" date="2015-08" db="EMBL/GenBank/DDBJ databases">
        <title>The genome of the Asian arowana (Scleropages formosus).</title>
        <authorList>
            <person name="Tan M.H."/>
            <person name="Gan H.M."/>
            <person name="Croft L.J."/>
            <person name="Austin C.M."/>
        </authorList>
    </citation>
    <scope>NUCLEOTIDE SEQUENCE [LARGE SCALE GENOMIC DNA]</scope>
    <source>
        <strain evidence="1">Aro1</strain>
    </source>
</reference>
<dbReference type="EMBL" id="JARO02004955">
    <property type="protein sequence ID" value="KPP67606.1"/>
    <property type="molecule type" value="Genomic_DNA"/>
</dbReference>